<dbReference type="EC" id="5.4.2.12" evidence="5"/>
<feature type="binding site" evidence="11">
    <location>
        <position position="10"/>
    </location>
    <ligand>
        <name>Mn(2+)</name>
        <dbReference type="ChEBI" id="CHEBI:29035"/>
        <label>2</label>
    </ligand>
</feature>
<evidence type="ECO:0000256" key="10">
    <source>
        <dbReference type="PIRSR" id="PIRSR001492-1"/>
    </source>
</evidence>
<evidence type="ECO:0000256" key="4">
    <source>
        <dbReference type="ARBA" id="ARBA00008819"/>
    </source>
</evidence>
<comment type="similarity">
    <text evidence="4">Belongs to the BPG-independent phosphoglycerate mutase family.</text>
</comment>
<evidence type="ECO:0000313" key="14">
    <source>
        <dbReference type="EMBL" id="RRH80194.1"/>
    </source>
</evidence>
<dbReference type="RefSeq" id="WP_124962097.1">
    <property type="nucleotide sequence ID" value="NZ_RQXU01000041.1"/>
</dbReference>
<proteinExistence type="inferred from homology"/>
<keyword evidence="6 11" id="KW-0479">Metal-binding</keyword>
<keyword evidence="7" id="KW-0324">Glycolysis</keyword>
<name>A0A3P3E1S4_9BURK</name>
<dbReference type="InterPro" id="IPR017850">
    <property type="entry name" value="Alkaline_phosphatase_core_sf"/>
</dbReference>
<dbReference type="InterPro" id="IPR005995">
    <property type="entry name" value="Pgm_bpd_ind"/>
</dbReference>
<dbReference type="UniPathway" id="UPA00109">
    <property type="reaction ID" value="UER00186"/>
</dbReference>
<evidence type="ECO:0000259" key="13">
    <source>
        <dbReference type="Pfam" id="PF06415"/>
    </source>
</evidence>
<dbReference type="Gene3D" id="3.40.1450.10">
    <property type="entry name" value="BPG-independent phosphoglycerate mutase, domain B"/>
    <property type="match status" value="1"/>
</dbReference>
<reference evidence="14 15" key="1">
    <citation type="submission" date="2018-11" db="EMBL/GenBank/DDBJ databases">
        <title>The genome of Variovorax sp T529.</title>
        <authorList>
            <person name="Gao J."/>
        </authorList>
    </citation>
    <scope>NUCLEOTIDE SEQUENCE [LARGE SCALE GENOMIC DNA]</scope>
    <source>
        <strain evidence="14 15">T529</strain>
    </source>
</reference>
<comment type="cofactor">
    <cofactor evidence="2">
        <name>Mn(2+)</name>
        <dbReference type="ChEBI" id="CHEBI:29035"/>
    </cofactor>
</comment>
<evidence type="ECO:0000256" key="1">
    <source>
        <dbReference type="ARBA" id="ARBA00000370"/>
    </source>
</evidence>
<feature type="binding site" evidence="11">
    <location>
        <position position="60"/>
    </location>
    <ligand>
        <name>Mn(2+)</name>
        <dbReference type="ChEBI" id="CHEBI:29035"/>
        <label>2</label>
    </ligand>
</feature>
<organism evidence="14 15">
    <name type="scientific">Variovorax beijingensis</name>
    <dbReference type="NCBI Taxonomy" id="2496117"/>
    <lineage>
        <taxon>Bacteria</taxon>
        <taxon>Pseudomonadati</taxon>
        <taxon>Pseudomonadota</taxon>
        <taxon>Betaproteobacteria</taxon>
        <taxon>Burkholderiales</taxon>
        <taxon>Comamonadaceae</taxon>
        <taxon>Variovorax</taxon>
    </lineage>
</organism>
<dbReference type="PANTHER" id="PTHR31637">
    <property type="entry name" value="2,3-BISPHOSPHOGLYCERATE-INDEPENDENT PHOSPHOGLYCERATE MUTASE"/>
    <property type="match status" value="1"/>
</dbReference>
<evidence type="ECO:0000256" key="5">
    <source>
        <dbReference type="ARBA" id="ARBA00012026"/>
    </source>
</evidence>
<evidence type="ECO:0000256" key="3">
    <source>
        <dbReference type="ARBA" id="ARBA00004798"/>
    </source>
</evidence>
<dbReference type="SUPFAM" id="SSF53649">
    <property type="entry name" value="Alkaline phosphatase-like"/>
    <property type="match status" value="1"/>
</dbReference>
<feature type="binding site" evidence="11">
    <location>
        <position position="414"/>
    </location>
    <ligand>
        <name>Mn(2+)</name>
        <dbReference type="ChEBI" id="CHEBI:29035"/>
        <label>2</label>
    </ligand>
</feature>
<sequence length="504" mass="53571">MKRAALVIVDGAGIRAETSGNAVTRSTMPFLFSLLGRLGHAVLEASGPPVGLEHGMVGNSEVGHTIIGAGFVPPSSLQRINDGYVSGSWAEHPNWKTLGQYPRIHLVGLLSEAGVHAHWRTIKQAWELATRQCPETEVIVHLILDGIDSPAGTAVDFLRHFDEEGIDRIGLIMGRRWFCDRSGDAGTTSVFVEALMGKGGIPAFTFDALRSHIAGASESTFPAHHRGAAFLAGGEPVILLSHRADRARQSAVALAEFCPVYPVVEIGSGATDAQAFFPNAPLRVGLGFEFASHGVRNTRIAESSKFPHVTRFFNGLHAIREDERCICVPAIPDAELAENPQMSLDQVLTAARNVILSEHAPHALIINIANLDQVGHLGLMEPACMAARHVDMAITELYGLCQSHGWELMITADHGNADTMIGSAGEPFNSHSDSPVPLIIVPSDGSSPAWLSKEGTLAAVAPTFLTLLGLNPPTSMHPSLIARDGESVATAHEMPSCACAVAAE</sequence>
<feature type="binding site" evidence="11">
    <location>
        <position position="376"/>
    </location>
    <ligand>
        <name>Mn(2+)</name>
        <dbReference type="ChEBI" id="CHEBI:29035"/>
        <label>1</label>
    </ligand>
</feature>
<dbReference type="PIRSF" id="PIRSF001492">
    <property type="entry name" value="IPGAM"/>
    <property type="match status" value="1"/>
</dbReference>
<evidence type="ECO:0000313" key="15">
    <source>
        <dbReference type="Proteomes" id="UP000271590"/>
    </source>
</evidence>
<keyword evidence="9" id="KW-0413">Isomerase</keyword>
<comment type="pathway">
    <text evidence="3">Carbohydrate degradation; glycolysis; pyruvate from D-glyceraldehyde 3-phosphate: step 3/5.</text>
</comment>
<dbReference type="InterPro" id="IPR011258">
    <property type="entry name" value="BPG-indep_PGM_N"/>
</dbReference>
<feature type="active site" description="Phosphoserine intermediate" evidence="10">
    <location>
        <position position="60"/>
    </location>
</feature>
<feature type="binding site" evidence="11">
    <location>
        <position position="431"/>
    </location>
    <ligand>
        <name>Mn(2+)</name>
        <dbReference type="ChEBI" id="CHEBI:29035"/>
        <label>1</label>
    </ligand>
</feature>
<dbReference type="GO" id="GO:0006096">
    <property type="term" value="P:glycolytic process"/>
    <property type="evidence" value="ECO:0007669"/>
    <property type="project" value="UniProtKB-UniPathway"/>
</dbReference>
<protein>
    <recommendedName>
        <fullName evidence="5">phosphoglycerate mutase (2,3-diphosphoglycerate-independent)</fullName>
        <ecNumber evidence="5">5.4.2.12</ecNumber>
    </recommendedName>
</protein>
<dbReference type="Gene3D" id="3.40.720.10">
    <property type="entry name" value="Alkaline Phosphatase, subunit A"/>
    <property type="match status" value="1"/>
</dbReference>
<dbReference type="GO" id="GO:0030145">
    <property type="term" value="F:manganese ion binding"/>
    <property type="evidence" value="ECO:0007669"/>
    <property type="project" value="InterPro"/>
</dbReference>
<evidence type="ECO:0000256" key="8">
    <source>
        <dbReference type="ARBA" id="ARBA00023211"/>
    </source>
</evidence>
<feature type="binding site" evidence="11">
    <location>
        <position position="413"/>
    </location>
    <ligand>
        <name>Mn(2+)</name>
        <dbReference type="ChEBI" id="CHEBI:29035"/>
        <label>2</label>
    </ligand>
</feature>
<feature type="domain" description="BPG-independent PGAM N-terminal" evidence="13">
    <location>
        <begin position="103"/>
        <end position="255"/>
    </location>
</feature>
<dbReference type="Pfam" id="PF01676">
    <property type="entry name" value="Metalloenzyme"/>
    <property type="match status" value="1"/>
</dbReference>
<keyword evidence="8 11" id="KW-0464">Manganese</keyword>
<dbReference type="PANTHER" id="PTHR31637:SF0">
    <property type="entry name" value="2,3-BISPHOSPHOGLYCERATE-INDEPENDENT PHOSPHOGLYCERATE MUTASE"/>
    <property type="match status" value="1"/>
</dbReference>
<dbReference type="EMBL" id="RQXU01000041">
    <property type="protein sequence ID" value="RRH80194.1"/>
    <property type="molecule type" value="Genomic_DNA"/>
</dbReference>
<feature type="binding site" evidence="11">
    <location>
        <position position="372"/>
    </location>
    <ligand>
        <name>Mn(2+)</name>
        <dbReference type="ChEBI" id="CHEBI:29035"/>
        <label>1</label>
    </ligand>
</feature>
<dbReference type="InterPro" id="IPR006124">
    <property type="entry name" value="Metalloenzyme"/>
</dbReference>
<dbReference type="Proteomes" id="UP000271590">
    <property type="component" value="Unassembled WGS sequence"/>
</dbReference>
<evidence type="ECO:0000256" key="9">
    <source>
        <dbReference type="ARBA" id="ARBA00023235"/>
    </source>
</evidence>
<accession>A0A3P3E1S4</accession>
<dbReference type="InterPro" id="IPR036646">
    <property type="entry name" value="PGAM_B_sf"/>
</dbReference>
<evidence type="ECO:0000256" key="6">
    <source>
        <dbReference type="ARBA" id="ARBA00022723"/>
    </source>
</evidence>
<dbReference type="SUPFAM" id="SSF64158">
    <property type="entry name" value="2,3-Bisphosphoglycerate-independent phosphoglycerate mutase, substrate-binding domain"/>
    <property type="match status" value="1"/>
</dbReference>
<feature type="domain" description="Metalloenzyme" evidence="12">
    <location>
        <begin position="2"/>
        <end position="471"/>
    </location>
</feature>
<comment type="catalytic activity">
    <reaction evidence="1">
        <text>(2R)-2-phosphoglycerate = (2R)-3-phosphoglycerate</text>
        <dbReference type="Rhea" id="RHEA:15901"/>
        <dbReference type="ChEBI" id="CHEBI:58272"/>
        <dbReference type="ChEBI" id="CHEBI:58289"/>
        <dbReference type="EC" id="5.4.2.12"/>
    </reaction>
</comment>
<evidence type="ECO:0000256" key="7">
    <source>
        <dbReference type="ARBA" id="ARBA00023152"/>
    </source>
</evidence>
<dbReference type="GO" id="GO:0005829">
    <property type="term" value="C:cytosol"/>
    <property type="evidence" value="ECO:0007669"/>
    <property type="project" value="TreeGrafter"/>
</dbReference>
<comment type="caution">
    <text evidence="14">The sequence shown here is derived from an EMBL/GenBank/DDBJ whole genome shotgun (WGS) entry which is preliminary data.</text>
</comment>
<dbReference type="GO" id="GO:0004619">
    <property type="term" value="F:phosphoglycerate mutase activity"/>
    <property type="evidence" value="ECO:0007669"/>
    <property type="project" value="UniProtKB-EC"/>
</dbReference>
<evidence type="ECO:0000256" key="11">
    <source>
        <dbReference type="PIRSR" id="PIRSR001492-3"/>
    </source>
</evidence>
<dbReference type="AlphaFoldDB" id="A0A3P3E1S4"/>
<dbReference type="Pfam" id="PF06415">
    <property type="entry name" value="iPGM_N"/>
    <property type="match status" value="1"/>
</dbReference>
<dbReference type="GO" id="GO:0006007">
    <property type="term" value="P:glucose catabolic process"/>
    <property type="evidence" value="ECO:0007669"/>
    <property type="project" value="InterPro"/>
</dbReference>
<gene>
    <name evidence="14" type="ORF">EH244_30895</name>
</gene>
<evidence type="ECO:0000259" key="12">
    <source>
        <dbReference type="Pfam" id="PF01676"/>
    </source>
</evidence>
<evidence type="ECO:0000256" key="2">
    <source>
        <dbReference type="ARBA" id="ARBA00001936"/>
    </source>
</evidence>